<evidence type="ECO:0000259" key="1">
    <source>
        <dbReference type="SMART" id="SM00421"/>
    </source>
</evidence>
<dbReference type="InterPro" id="IPR000792">
    <property type="entry name" value="Tscrpt_reg_LuxR_C"/>
</dbReference>
<dbReference type="Gene3D" id="1.10.10.10">
    <property type="entry name" value="Winged helix-like DNA-binding domain superfamily/Winged helix DNA-binding domain"/>
    <property type="match status" value="1"/>
</dbReference>
<dbReference type="EMBL" id="QPJK01000003">
    <property type="protein sequence ID" value="RCW72572.1"/>
    <property type="molecule type" value="Genomic_DNA"/>
</dbReference>
<protein>
    <submittedName>
        <fullName evidence="2">DNA-binding CsgD family transcriptional regulator</fullName>
    </submittedName>
</protein>
<evidence type="ECO:0000313" key="3">
    <source>
        <dbReference type="Proteomes" id="UP000252884"/>
    </source>
</evidence>
<comment type="caution">
    <text evidence="2">The sequence shown here is derived from an EMBL/GenBank/DDBJ whole genome shotgun (WGS) entry which is preliminary data.</text>
</comment>
<dbReference type="InterPro" id="IPR016032">
    <property type="entry name" value="Sig_transdc_resp-reg_C-effctor"/>
</dbReference>
<feature type="domain" description="HTH luxR-type" evidence="1">
    <location>
        <begin position="299"/>
        <end position="356"/>
    </location>
</feature>
<dbReference type="Proteomes" id="UP000252884">
    <property type="component" value="Unassembled WGS sequence"/>
</dbReference>
<dbReference type="InterPro" id="IPR036388">
    <property type="entry name" value="WH-like_DNA-bd_sf"/>
</dbReference>
<keyword evidence="2" id="KW-0238">DNA-binding</keyword>
<accession>A0A368XX83</accession>
<name>A0A368XX83_9BURK</name>
<dbReference type="RefSeq" id="WP_170168166.1">
    <property type="nucleotide sequence ID" value="NZ_QPJK01000003.1"/>
</dbReference>
<evidence type="ECO:0000313" key="2">
    <source>
        <dbReference type="EMBL" id="RCW72572.1"/>
    </source>
</evidence>
<reference evidence="2 3" key="1">
    <citation type="submission" date="2018-07" db="EMBL/GenBank/DDBJ databases">
        <title>Genomic Encyclopedia of Type Strains, Phase IV (KMG-IV): sequencing the most valuable type-strain genomes for metagenomic binning, comparative biology and taxonomic classification.</title>
        <authorList>
            <person name="Goeker M."/>
        </authorList>
    </citation>
    <scope>NUCLEOTIDE SEQUENCE [LARGE SCALE GENOMIC DNA]</scope>
    <source>
        <strain evidence="2 3">DSM 21634</strain>
    </source>
</reference>
<proteinExistence type="predicted"/>
<organism evidence="2 3">
    <name type="scientific">Pseudorhodoferax soli</name>
    <dbReference type="NCBI Taxonomy" id="545864"/>
    <lineage>
        <taxon>Bacteria</taxon>
        <taxon>Pseudomonadati</taxon>
        <taxon>Pseudomonadota</taxon>
        <taxon>Betaproteobacteria</taxon>
        <taxon>Burkholderiales</taxon>
        <taxon>Comamonadaceae</taxon>
    </lineage>
</organism>
<dbReference type="GO" id="GO:0003677">
    <property type="term" value="F:DNA binding"/>
    <property type="evidence" value="ECO:0007669"/>
    <property type="project" value="UniProtKB-KW"/>
</dbReference>
<keyword evidence="3" id="KW-1185">Reference proteome</keyword>
<dbReference type="SMART" id="SM00421">
    <property type="entry name" value="HTH_LUXR"/>
    <property type="match status" value="1"/>
</dbReference>
<dbReference type="SUPFAM" id="SSF46894">
    <property type="entry name" value="C-terminal effector domain of the bipartite response regulators"/>
    <property type="match status" value="1"/>
</dbReference>
<gene>
    <name evidence="2" type="ORF">DES41_103178</name>
</gene>
<sequence length="360" mass="37542">MQVGTLVRRALDAAQHLDGAAPPWQEVLEGLGELTGADSATYTAFDGAGSLLAFEIRGGDAAAQRDYVDHYHPHDIMAPVARGAPAGAWLDSAQFYSPASLQRNMFYADFMCKHRLHQMLAFMTEVSPERLSAVCVQRSRVDGRIADALAAEPMRALTQAVAQAIGRGRARTGQALAAVEAALASFGEAVLLVARSGTLVHAPGPAAQAWFARAGALVPRGGRLQHREPAVHASWLAALQRAAAGQAQALALPAGHGAAHRLALAAAPAALCGGEALVLVRIAPDRQRRPLQAEQLRLAFGLTAAEAGVLAALAEGVTPAEHAARQGVAISTVRTQIAVLMAKMGCSRQVDLVRKACALG</sequence>
<dbReference type="AlphaFoldDB" id="A0A368XX83"/>
<dbReference type="GO" id="GO:0006355">
    <property type="term" value="P:regulation of DNA-templated transcription"/>
    <property type="evidence" value="ECO:0007669"/>
    <property type="project" value="InterPro"/>
</dbReference>